<proteinExistence type="predicted"/>
<sequence length="172" mass="19337">MKRKQISKIHKSKWHKIMVINCDESNPVEFPLDGRGRLKNKFAKQKPRNLQAAIENYNLIQNSSPSESDSIPSIIPNQTPSTGSFDYHEQVSNINTPLNLNSTPISTSLAESANAKKYDSNPSLLTETNGISNSGNQIIADDSFFSIIDDNSGIQDDCNEYLFDETERLWEE</sequence>
<evidence type="ECO:0000313" key="3">
    <source>
        <dbReference type="Proteomes" id="UP001470230"/>
    </source>
</evidence>
<organism evidence="2 3">
    <name type="scientific">Tritrichomonas musculus</name>
    <dbReference type="NCBI Taxonomy" id="1915356"/>
    <lineage>
        <taxon>Eukaryota</taxon>
        <taxon>Metamonada</taxon>
        <taxon>Parabasalia</taxon>
        <taxon>Tritrichomonadida</taxon>
        <taxon>Tritrichomonadidae</taxon>
        <taxon>Tritrichomonas</taxon>
    </lineage>
</organism>
<protein>
    <submittedName>
        <fullName evidence="2">Uncharacterized protein</fullName>
    </submittedName>
</protein>
<feature type="region of interest" description="Disordered" evidence="1">
    <location>
        <begin position="63"/>
        <end position="88"/>
    </location>
</feature>
<feature type="compositionally biased region" description="Low complexity" evidence="1">
    <location>
        <begin position="63"/>
        <end position="76"/>
    </location>
</feature>
<keyword evidence="3" id="KW-1185">Reference proteome</keyword>
<accession>A0ABR2HTL4</accession>
<evidence type="ECO:0000256" key="1">
    <source>
        <dbReference type="SAM" id="MobiDB-lite"/>
    </source>
</evidence>
<dbReference type="Proteomes" id="UP001470230">
    <property type="component" value="Unassembled WGS sequence"/>
</dbReference>
<evidence type="ECO:0000313" key="2">
    <source>
        <dbReference type="EMBL" id="KAK8852455.1"/>
    </source>
</evidence>
<reference evidence="2 3" key="1">
    <citation type="submission" date="2024-04" db="EMBL/GenBank/DDBJ databases">
        <title>Tritrichomonas musculus Genome.</title>
        <authorList>
            <person name="Alves-Ferreira E."/>
            <person name="Grigg M."/>
            <person name="Lorenzi H."/>
            <person name="Galac M."/>
        </authorList>
    </citation>
    <scope>NUCLEOTIDE SEQUENCE [LARGE SCALE GENOMIC DNA]</scope>
    <source>
        <strain evidence="2 3">EAF2021</strain>
    </source>
</reference>
<feature type="compositionally biased region" description="Polar residues" evidence="1">
    <location>
        <begin position="77"/>
        <end position="88"/>
    </location>
</feature>
<gene>
    <name evidence="2" type="ORF">M9Y10_017431</name>
</gene>
<comment type="caution">
    <text evidence="2">The sequence shown here is derived from an EMBL/GenBank/DDBJ whole genome shotgun (WGS) entry which is preliminary data.</text>
</comment>
<dbReference type="EMBL" id="JAPFFF010000023">
    <property type="protein sequence ID" value="KAK8852455.1"/>
    <property type="molecule type" value="Genomic_DNA"/>
</dbReference>
<name>A0ABR2HTL4_9EUKA</name>